<dbReference type="GO" id="GO:0016301">
    <property type="term" value="F:kinase activity"/>
    <property type="evidence" value="ECO:0007669"/>
    <property type="project" value="UniProtKB-KW"/>
</dbReference>
<name>A0ABQ4CD48_9ACTN</name>
<feature type="transmembrane region" description="Helical" evidence="9">
    <location>
        <begin position="96"/>
        <end position="112"/>
    </location>
</feature>
<gene>
    <name evidence="11" type="ORF">Air01nite_67880</name>
</gene>
<keyword evidence="3" id="KW-0597">Phosphoprotein</keyword>
<dbReference type="PANTHER" id="PTHR24421:SF10">
    <property type="entry name" value="NITRATE_NITRITE SENSOR PROTEIN NARQ"/>
    <property type="match status" value="1"/>
</dbReference>
<evidence type="ECO:0000256" key="3">
    <source>
        <dbReference type="ARBA" id="ARBA00022553"/>
    </source>
</evidence>
<dbReference type="EC" id="2.7.13.3" evidence="2"/>
<keyword evidence="5" id="KW-0547">Nucleotide-binding</keyword>
<evidence type="ECO:0000256" key="4">
    <source>
        <dbReference type="ARBA" id="ARBA00022679"/>
    </source>
</evidence>
<evidence type="ECO:0000256" key="8">
    <source>
        <dbReference type="ARBA" id="ARBA00023012"/>
    </source>
</evidence>
<keyword evidence="9" id="KW-0472">Membrane</keyword>
<feature type="transmembrane region" description="Helical" evidence="9">
    <location>
        <begin position="188"/>
        <end position="207"/>
    </location>
</feature>
<accession>A0ABQ4CD48</accession>
<evidence type="ECO:0000313" key="11">
    <source>
        <dbReference type="EMBL" id="GIF60693.1"/>
    </source>
</evidence>
<dbReference type="EMBL" id="BONC01000074">
    <property type="protein sequence ID" value="GIF60693.1"/>
    <property type="molecule type" value="Genomic_DNA"/>
</dbReference>
<keyword evidence="9" id="KW-0812">Transmembrane</keyword>
<keyword evidence="4" id="KW-0808">Transferase</keyword>
<dbReference type="InterPro" id="IPR036890">
    <property type="entry name" value="HATPase_C_sf"/>
</dbReference>
<feature type="transmembrane region" description="Helical" evidence="9">
    <location>
        <begin position="72"/>
        <end position="90"/>
    </location>
</feature>
<evidence type="ECO:0000256" key="2">
    <source>
        <dbReference type="ARBA" id="ARBA00012438"/>
    </source>
</evidence>
<protein>
    <recommendedName>
        <fullName evidence="2">histidine kinase</fullName>
        <ecNumber evidence="2">2.7.13.3</ecNumber>
    </recommendedName>
</protein>
<evidence type="ECO:0000256" key="6">
    <source>
        <dbReference type="ARBA" id="ARBA00022777"/>
    </source>
</evidence>
<keyword evidence="12" id="KW-1185">Reference proteome</keyword>
<dbReference type="Gene3D" id="3.30.565.10">
    <property type="entry name" value="Histidine kinase-like ATPase, C-terminal domain"/>
    <property type="match status" value="1"/>
</dbReference>
<dbReference type="Pfam" id="PF02518">
    <property type="entry name" value="HATPase_c"/>
    <property type="match status" value="1"/>
</dbReference>
<dbReference type="InterPro" id="IPR050482">
    <property type="entry name" value="Sensor_HK_TwoCompSys"/>
</dbReference>
<dbReference type="PANTHER" id="PTHR24421">
    <property type="entry name" value="NITRATE/NITRITE SENSOR PROTEIN NARX-RELATED"/>
    <property type="match status" value="1"/>
</dbReference>
<dbReference type="Pfam" id="PF07730">
    <property type="entry name" value="HisKA_3"/>
    <property type="match status" value="1"/>
</dbReference>
<feature type="transmembrane region" description="Helical" evidence="9">
    <location>
        <begin position="139"/>
        <end position="155"/>
    </location>
</feature>
<dbReference type="SMART" id="SM00387">
    <property type="entry name" value="HATPase_c"/>
    <property type="match status" value="1"/>
</dbReference>
<feature type="domain" description="Histidine kinase/HSP90-like ATPase" evidence="10">
    <location>
        <begin position="329"/>
        <end position="420"/>
    </location>
</feature>
<reference evidence="11 12" key="1">
    <citation type="submission" date="2021-01" db="EMBL/GenBank/DDBJ databases">
        <title>Whole genome shotgun sequence of Asanoa iriomotensis NBRC 100142.</title>
        <authorList>
            <person name="Komaki H."/>
            <person name="Tamura T."/>
        </authorList>
    </citation>
    <scope>NUCLEOTIDE SEQUENCE [LARGE SCALE GENOMIC DNA]</scope>
    <source>
        <strain evidence="11 12">NBRC 100142</strain>
    </source>
</reference>
<evidence type="ECO:0000256" key="1">
    <source>
        <dbReference type="ARBA" id="ARBA00000085"/>
    </source>
</evidence>
<comment type="caution">
    <text evidence="11">The sequence shown here is derived from an EMBL/GenBank/DDBJ whole genome shotgun (WGS) entry which is preliminary data.</text>
</comment>
<keyword evidence="7" id="KW-0067">ATP-binding</keyword>
<keyword evidence="8" id="KW-0902">Two-component regulatory system</keyword>
<sequence>MGMSQFEDFTLSMVAARAVGAIGTGAGVIPIKGLGRSPYFELIRCAVRRAYHLIVRDLWAWPRVPDPPPRGWRDWLLVGLVVTAVVLEGLLADDRSVIVVVTAAALAPALLWRRSRPLLMVAIVFTTTTVVPVLMGHEFYLFAAAYVLIFPYALFRWDSGRAALAGVAVVLAKIGVTAAAGQLSFTDAVLGVVVMFAEFALAAAFRYRALLWVRGLDEAKLRERERLARDLHDTVAHHVSAMAIRAQAGIATAATRPEAAVEALEVIEGEATRALAEMRTMVHGLRHAQPAALAPSPGIPDLARLAGGPQPGPVVDVELRGDLDGIPSTIGTAIYRLAQESVTNARRHARHASRIEVRVSADADAVRLRVSDDGTPQPTGDAGFGIVGMTERAGLLGGTLEAGPNADRGWTVAVALPRSGA</sequence>
<keyword evidence="9" id="KW-1133">Transmembrane helix</keyword>
<evidence type="ECO:0000313" key="12">
    <source>
        <dbReference type="Proteomes" id="UP000624325"/>
    </source>
</evidence>
<keyword evidence="6 11" id="KW-0418">Kinase</keyword>
<dbReference type="InterPro" id="IPR003594">
    <property type="entry name" value="HATPase_dom"/>
</dbReference>
<dbReference type="InterPro" id="IPR011712">
    <property type="entry name" value="Sig_transdc_His_kin_sub3_dim/P"/>
</dbReference>
<dbReference type="SUPFAM" id="SSF55874">
    <property type="entry name" value="ATPase domain of HSP90 chaperone/DNA topoisomerase II/histidine kinase"/>
    <property type="match status" value="1"/>
</dbReference>
<evidence type="ECO:0000256" key="5">
    <source>
        <dbReference type="ARBA" id="ARBA00022741"/>
    </source>
</evidence>
<evidence type="ECO:0000259" key="10">
    <source>
        <dbReference type="SMART" id="SM00387"/>
    </source>
</evidence>
<evidence type="ECO:0000256" key="9">
    <source>
        <dbReference type="SAM" id="Phobius"/>
    </source>
</evidence>
<proteinExistence type="predicted"/>
<organism evidence="11 12">
    <name type="scientific">Asanoa iriomotensis</name>
    <dbReference type="NCBI Taxonomy" id="234613"/>
    <lineage>
        <taxon>Bacteria</taxon>
        <taxon>Bacillati</taxon>
        <taxon>Actinomycetota</taxon>
        <taxon>Actinomycetes</taxon>
        <taxon>Micromonosporales</taxon>
        <taxon>Micromonosporaceae</taxon>
        <taxon>Asanoa</taxon>
    </lineage>
</organism>
<comment type="catalytic activity">
    <reaction evidence="1">
        <text>ATP + protein L-histidine = ADP + protein N-phospho-L-histidine.</text>
        <dbReference type="EC" id="2.7.13.3"/>
    </reaction>
</comment>
<dbReference type="CDD" id="cd16917">
    <property type="entry name" value="HATPase_UhpB-NarQ-NarX-like"/>
    <property type="match status" value="1"/>
</dbReference>
<feature type="transmembrane region" description="Helical" evidence="9">
    <location>
        <begin position="162"/>
        <end position="182"/>
    </location>
</feature>
<dbReference type="Proteomes" id="UP000624325">
    <property type="component" value="Unassembled WGS sequence"/>
</dbReference>
<dbReference type="Gene3D" id="1.20.5.1930">
    <property type="match status" value="1"/>
</dbReference>
<evidence type="ECO:0000256" key="7">
    <source>
        <dbReference type="ARBA" id="ARBA00022840"/>
    </source>
</evidence>